<organism evidence="3 4">
    <name type="scientific">Paenibacillus nanensis</name>
    <dbReference type="NCBI Taxonomy" id="393251"/>
    <lineage>
        <taxon>Bacteria</taxon>
        <taxon>Bacillati</taxon>
        <taxon>Bacillota</taxon>
        <taxon>Bacilli</taxon>
        <taxon>Bacillales</taxon>
        <taxon>Paenibacillaceae</taxon>
        <taxon>Paenibacillus</taxon>
    </lineage>
</organism>
<comment type="caution">
    <text evidence="3">The sequence shown here is derived from an EMBL/GenBank/DDBJ whole genome shotgun (WGS) entry which is preliminary data.</text>
</comment>
<feature type="transmembrane region" description="Helical" evidence="1">
    <location>
        <begin position="163"/>
        <end position="181"/>
    </location>
</feature>
<keyword evidence="4" id="KW-1185">Reference proteome</keyword>
<dbReference type="Proteomes" id="UP000266482">
    <property type="component" value="Unassembled WGS sequence"/>
</dbReference>
<keyword evidence="3" id="KW-0378">Hydrolase</keyword>
<feature type="transmembrane region" description="Helical" evidence="1">
    <location>
        <begin position="215"/>
        <end position="233"/>
    </location>
</feature>
<evidence type="ECO:0000256" key="1">
    <source>
        <dbReference type="SAM" id="Phobius"/>
    </source>
</evidence>
<dbReference type="InterPro" id="IPR003675">
    <property type="entry name" value="Rce1/LyrA-like_dom"/>
</dbReference>
<dbReference type="GO" id="GO:0008237">
    <property type="term" value="F:metallopeptidase activity"/>
    <property type="evidence" value="ECO:0007669"/>
    <property type="project" value="UniProtKB-KW"/>
</dbReference>
<accession>A0A3A1V2I2</accession>
<dbReference type="GO" id="GO:0080120">
    <property type="term" value="P:CAAX-box protein maturation"/>
    <property type="evidence" value="ECO:0007669"/>
    <property type="project" value="UniProtKB-ARBA"/>
</dbReference>
<keyword evidence="1" id="KW-0472">Membrane</keyword>
<dbReference type="OrthoDB" id="8754470at2"/>
<keyword evidence="1" id="KW-0812">Transmembrane</keyword>
<reference evidence="3 4" key="1">
    <citation type="submission" date="2018-09" db="EMBL/GenBank/DDBJ databases">
        <title>Paenibacillus aracenensis nov. sp. isolated from a cave in southern Spain.</title>
        <authorList>
            <person name="Jurado V."/>
            <person name="Gutierrez-Patricio S."/>
            <person name="Gonzalez-Pimentel J.L."/>
            <person name="Miller A.Z."/>
            <person name="Laiz L."/>
            <person name="Saiz-Jimenez C."/>
        </authorList>
    </citation>
    <scope>NUCLEOTIDE SEQUENCE [LARGE SCALE GENOMIC DNA]</scope>
    <source>
        <strain evidence="3 4">DSM 22867</strain>
    </source>
</reference>
<feature type="domain" description="CAAX prenyl protease 2/Lysostaphin resistance protein A-like" evidence="2">
    <location>
        <begin position="162"/>
        <end position="253"/>
    </location>
</feature>
<dbReference type="AlphaFoldDB" id="A0A3A1V2I2"/>
<dbReference type="GO" id="GO:0004175">
    <property type="term" value="F:endopeptidase activity"/>
    <property type="evidence" value="ECO:0007669"/>
    <property type="project" value="UniProtKB-ARBA"/>
</dbReference>
<evidence type="ECO:0000313" key="3">
    <source>
        <dbReference type="EMBL" id="RIX53946.1"/>
    </source>
</evidence>
<dbReference type="Pfam" id="PF02517">
    <property type="entry name" value="Rce1-like"/>
    <property type="match status" value="1"/>
</dbReference>
<evidence type="ECO:0000313" key="4">
    <source>
        <dbReference type="Proteomes" id="UP000266482"/>
    </source>
</evidence>
<sequence>MHHGVFRRTASLAMLAALLVFLQTESMPGLGCWGLCAILLWLDKSMRPFLITTACLGIGVFLYLSVNSYRVGDWSREELRILYNRLSLLLILLPLAALALCKRVPFIRYWRKPQWNERISVPFIWSGYREVNIRLFLILSLTAVAIGFMPFVIARGWGHFQEVWLLAFLFAFANGLEEMVWRGAMLTRYAEQMGDIWAVAATSLGFGLLHYSVGFPWWACLVYAIGGLYFGGITIKSQSMLPVILWHAAINALMVFGGLLNV</sequence>
<gene>
    <name evidence="3" type="ORF">D3P08_06730</name>
</gene>
<feature type="transmembrane region" description="Helical" evidence="1">
    <location>
        <begin position="81"/>
        <end position="101"/>
    </location>
</feature>
<keyword evidence="1" id="KW-1133">Transmembrane helix</keyword>
<feature type="transmembrane region" description="Helical" evidence="1">
    <location>
        <begin position="12"/>
        <end position="42"/>
    </location>
</feature>
<protein>
    <submittedName>
        <fullName evidence="3">CPBP family intramembrane metalloprotease</fullName>
    </submittedName>
</protein>
<keyword evidence="3" id="KW-0645">Protease</keyword>
<dbReference type="EMBL" id="QXQA01000003">
    <property type="protein sequence ID" value="RIX53946.1"/>
    <property type="molecule type" value="Genomic_DNA"/>
</dbReference>
<dbReference type="GO" id="GO:0006508">
    <property type="term" value="P:proteolysis"/>
    <property type="evidence" value="ECO:0007669"/>
    <property type="project" value="UniProtKB-KW"/>
</dbReference>
<feature type="transmembrane region" description="Helical" evidence="1">
    <location>
        <begin position="240"/>
        <end position="260"/>
    </location>
</feature>
<evidence type="ECO:0000259" key="2">
    <source>
        <dbReference type="Pfam" id="PF02517"/>
    </source>
</evidence>
<feature type="transmembrane region" description="Helical" evidence="1">
    <location>
        <begin position="49"/>
        <end position="69"/>
    </location>
</feature>
<feature type="transmembrane region" description="Helical" evidence="1">
    <location>
        <begin position="135"/>
        <end position="157"/>
    </location>
</feature>
<name>A0A3A1V2I2_9BACL</name>
<keyword evidence="3" id="KW-0482">Metalloprotease</keyword>
<proteinExistence type="predicted"/>